<protein>
    <submittedName>
        <fullName evidence="2">Uncharacterized protein</fullName>
    </submittedName>
</protein>
<name>A0AAV1FIH1_XYRNO</name>
<feature type="compositionally biased region" description="Acidic residues" evidence="1">
    <location>
        <begin position="29"/>
        <end position="46"/>
    </location>
</feature>
<evidence type="ECO:0000256" key="1">
    <source>
        <dbReference type="SAM" id="MobiDB-lite"/>
    </source>
</evidence>
<organism evidence="2 3">
    <name type="scientific">Xyrichtys novacula</name>
    <name type="common">Pearly razorfish</name>
    <name type="synonym">Hemipteronotus novacula</name>
    <dbReference type="NCBI Taxonomy" id="13765"/>
    <lineage>
        <taxon>Eukaryota</taxon>
        <taxon>Metazoa</taxon>
        <taxon>Chordata</taxon>
        <taxon>Craniata</taxon>
        <taxon>Vertebrata</taxon>
        <taxon>Euteleostomi</taxon>
        <taxon>Actinopterygii</taxon>
        <taxon>Neopterygii</taxon>
        <taxon>Teleostei</taxon>
        <taxon>Neoteleostei</taxon>
        <taxon>Acanthomorphata</taxon>
        <taxon>Eupercaria</taxon>
        <taxon>Labriformes</taxon>
        <taxon>Labridae</taxon>
        <taxon>Xyrichtys</taxon>
    </lineage>
</organism>
<sequence length="131" mass="15105">MKVSAQQWTRSESHIPQTQPDTCCQTRGEDDDEEEEEEEEEEEPGAETEPCCSLLIRRVDEQTAVLLRTSGLYLSFLSFYTKMLTLDCNEITPHVPLCTLGRRGARERFHKATDRLSWSRCCQTCSNVQEK</sequence>
<reference evidence="2" key="1">
    <citation type="submission" date="2023-08" db="EMBL/GenBank/DDBJ databases">
        <authorList>
            <person name="Alioto T."/>
            <person name="Alioto T."/>
            <person name="Gomez Garrido J."/>
        </authorList>
    </citation>
    <scope>NUCLEOTIDE SEQUENCE</scope>
</reference>
<accession>A0AAV1FIH1</accession>
<gene>
    <name evidence="2" type="ORF">XNOV1_A037683</name>
</gene>
<feature type="compositionally biased region" description="Polar residues" evidence="1">
    <location>
        <begin position="1"/>
        <end position="25"/>
    </location>
</feature>
<dbReference type="AlphaFoldDB" id="A0AAV1FIH1"/>
<keyword evidence="3" id="KW-1185">Reference proteome</keyword>
<dbReference type="EMBL" id="OY660870">
    <property type="protein sequence ID" value="CAJ1061192.1"/>
    <property type="molecule type" value="Genomic_DNA"/>
</dbReference>
<proteinExistence type="predicted"/>
<evidence type="ECO:0000313" key="3">
    <source>
        <dbReference type="Proteomes" id="UP001178508"/>
    </source>
</evidence>
<dbReference type="Proteomes" id="UP001178508">
    <property type="component" value="Chromosome 7"/>
</dbReference>
<feature type="region of interest" description="Disordered" evidence="1">
    <location>
        <begin position="1"/>
        <end position="49"/>
    </location>
</feature>
<evidence type="ECO:0000313" key="2">
    <source>
        <dbReference type="EMBL" id="CAJ1061192.1"/>
    </source>
</evidence>